<feature type="transmembrane region" description="Helical" evidence="7">
    <location>
        <begin position="170"/>
        <end position="190"/>
    </location>
</feature>
<dbReference type="InterPro" id="IPR018383">
    <property type="entry name" value="UPF0324_pro"/>
</dbReference>
<evidence type="ECO:0000256" key="4">
    <source>
        <dbReference type="ARBA" id="ARBA00022692"/>
    </source>
</evidence>
<feature type="transmembrane region" description="Helical" evidence="7">
    <location>
        <begin position="104"/>
        <end position="125"/>
    </location>
</feature>
<feature type="transmembrane region" description="Helical" evidence="7">
    <location>
        <begin position="272"/>
        <end position="293"/>
    </location>
</feature>
<protein>
    <recommendedName>
        <fullName evidence="10">Sulfate exporter family transporter</fullName>
    </recommendedName>
</protein>
<sequence>MIKNAPPASHISAPVSPPRQWLNQLRQIGPGLLVSLAIAMASAFIADHYGGPTLLYALLFGMACHFLSEHSRCLPGIEFASRTLLRIGVALLGARITLEQIGSLGWETVLAAVFAVTATIVVGWLSARLLGVRADFGVLTGGAVAICGASAALAISAVLPKHENSERDTLLTLVSVTGLSTVAMITYPILCKLLGLSPEQAGTFLGGTIHDVAQVVGAGYMISPATGDLATVVKLLRVALLVPAVVVIAWFFRRQQGKQTDIGRRMPLVPGFLLAFVCLVAINSSGVLPTSLSSAMSDTSRVCLVIAIAALGLKTSLQKLATVGWRPIALLVGETLFLAMLVIGLLYLGR</sequence>
<evidence type="ECO:0000256" key="7">
    <source>
        <dbReference type="SAM" id="Phobius"/>
    </source>
</evidence>
<proteinExistence type="inferred from homology"/>
<feature type="transmembrane region" description="Helical" evidence="7">
    <location>
        <begin position="329"/>
        <end position="348"/>
    </location>
</feature>
<gene>
    <name evidence="8" type="ORF">PS900_00524</name>
</gene>
<evidence type="ECO:0000256" key="5">
    <source>
        <dbReference type="ARBA" id="ARBA00022989"/>
    </source>
</evidence>
<dbReference type="EMBL" id="CABVIE010000002">
    <property type="protein sequence ID" value="VVO55643.1"/>
    <property type="molecule type" value="Genomic_DNA"/>
</dbReference>
<dbReference type="AlphaFoldDB" id="A0A8H2NNM0"/>
<evidence type="ECO:0000313" key="9">
    <source>
        <dbReference type="Proteomes" id="UP000325723"/>
    </source>
</evidence>
<dbReference type="PANTHER" id="PTHR30106">
    <property type="entry name" value="INNER MEMBRANE PROTEIN YEIH-RELATED"/>
    <property type="match status" value="1"/>
</dbReference>
<evidence type="ECO:0000256" key="3">
    <source>
        <dbReference type="ARBA" id="ARBA00022475"/>
    </source>
</evidence>
<dbReference type="GO" id="GO:0005886">
    <property type="term" value="C:plasma membrane"/>
    <property type="evidence" value="ECO:0007669"/>
    <property type="project" value="UniProtKB-SubCell"/>
</dbReference>
<keyword evidence="5 7" id="KW-1133">Transmembrane helix</keyword>
<evidence type="ECO:0000256" key="6">
    <source>
        <dbReference type="ARBA" id="ARBA00023136"/>
    </source>
</evidence>
<dbReference type="RefSeq" id="WP_150756879.1">
    <property type="nucleotide sequence ID" value="NZ_CABVIE010000002.1"/>
</dbReference>
<evidence type="ECO:0000256" key="2">
    <source>
        <dbReference type="ARBA" id="ARBA00007977"/>
    </source>
</evidence>
<reference evidence="8 9" key="1">
    <citation type="submission" date="2019-09" db="EMBL/GenBank/DDBJ databases">
        <authorList>
            <person name="Chandra G."/>
            <person name="Truman W A."/>
        </authorList>
    </citation>
    <scope>NUCLEOTIDE SEQUENCE [LARGE SCALE GENOMIC DNA]</scope>
    <source>
        <strain evidence="8">PS900</strain>
    </source>
</reference>
<dbReference type="PANTHER" id="PTHR30106:SF2">
    <property type="entry name" value="UPF0324 INNER MEMBRANE PROTEIN YEIH"/>
    <property type="match status" value="1"/>
</dbReference>
<comment type="subcellular location">
    <subcellularLocation>
        <location evidence="1">Cell membrane</location>
        <topology evidence="1">Multi-pass membrane protein</topology>
    </subcellularLocation>
</comment>
<feature type="transmembrane region" description="Helical" evidence="7">
    <location>
        <begin position="137"/>
        <end position="158"/>
    </location>
</feature>
<dbReference type="Proteomes" id="UP000325723">
    <property type="component" value="Unassembled WGS sequence"/>
</dbReference>
<feature type="transmembrane region" description="Helical" evidence="7">
    <location>
        <begin position="28"/>
        <end position="45"/>
    </location>
</feature>
<keyword evidence="6 7" id="KW-0472">Membrane</keyword>
<dbReference type="Pfam" id="PF03601">
    <property type="entry name" value="Cons_hypoth698"/>
    <property type="match status" value="1"/>
</dbReference>
<keyword evidence="3" id="KW-1003">Cell membrane</keyword>
<evidence type="ECO:0008006" key="10">
    <source>
        <dbReference type="Google" id="ProtNLM"/>
    </source>
</evidence>
<evidence type="ECO:0000313" key="8">
    <source>
        <dbReference type="EMBL" id="VVO55643.1"/>
    </source>
</evidence>
<feature type="transmembrane region" description="Helical" evidence="7">
    <location>
        <begin position="235"/>
        <end position="252"/>
    </location>
</feature>
<keyword evidence="4 7" id="KW-0812">Transmembrane</keyword>
<comment type="similarity">
    <text evidence="2">Belongs to the UPF0324 family.</text>
</comment>
<organism evidence="8 9">
    <name type="scientific">Pseudomonas fluorescens</name>
    <dbReference type="NCBI Taxonomy" id="294"/>
    <lineage>
        <taxon>Bacteria</taxon>
        <taxon>Pseudomonadati</taxon>
        <taxon>Pseudomonadota</taxon>
        <taxon>Gammaproteobacteria</taxon>
        <taxon>Pseudomonadales</taxon>
        <taxon>Pseudomonadaceae</taxon>
        <taxon>Pseudomonas</taxon>
    </lineage>
</organism>
<accession>A0A8H2NNM0</accession>
<name>A0A8H2NNM0_PSEFL</name>
<comment type="caution">
    <text evidence="8">The sequence shown here is derived from an EMBL/GenBank/DDBJ whole genome shotgun (WGS) entry which is preliminary data.</text>
</comment>
<evidence type="ECO:0000256" key="1">
    <source>
        <dbReference type="ARBA" id="ARBA00004651"/>
    </source>
</evidence>
<feature type="transmembrane region" description="Helical" evidence="7">
    <location>
        <begin position="202"/>
        <end position="223"/>
    </location>
</feature>